<protein>
    <submittedName>
        <fullName evidence="1">Uncharacterized protein</fullName>
    </submittedName>
</protein>
<evidence type="ECO:0000313" key="2">
    <source>
        <dbReference type="Proteomes" id="UP000218887"/>
    </source>
</evidence>
<organism evidence="1 2">
    <name type="scientific">Virgibacillus profundi</name>
    <dbReference type="NCBI Taxonomy" id="2024555"/>
    <lineage>
        <taxon>Bacteria</taxon>
        <taxon>Bacillati</taxon>
        <taxon>Bacillota</taxon>
        <taxon>Bacilli</taxon>
        <taxon>Bacillales</taxon>
        <taxon>Bacillaceae</taxon>
        <taxon>Virgibacillus</taxon>
    </lineage>
</organism>
<sequence length="69" mass="7812">MKQMKCTKDVVVQGRTVFVKEKVYDFEAVKTNGVSAYEVNGEGGVGVISKDDKILKKNFVKVKKKLFRK</sequence>
<dbReference type="Proteomes" id="UP000218887">
    <property type="component" value="Unassembled WGS sequence"/>
</dbReference>
<dbReference type="EMBL" id="NPOA01000004">
    <property type="protein sequence ID" value="PAV30274.1"/>
    <property type="molecule type" value="Genomic_DNA"/>
</dbReference>
<dbReference type="RefSeq" id="WP_095654876.1">
    <property type="nucleotide sequence ID" value="NZ_NPOA01000004.1"/>
</dbReference>
<proteinExistence type="predicted"/>
<reference evidence="1 2" key="1">
    <citation type="submission" date="2017-08" db="EMBL/GenBank/DDBJ databases">
        <title>Virgibacillus indicus sp. nov. and Virgibacillus profoundi sp. nov, two moderately halophilic bacteria isolated from marine sediment by using the Microfluidic Streak Plate.</title>
        <authorList>
            <person name="Xu B."/>
            <person name="Hu B."/>
            <person name="Wang J."/>
            <person name="Zhu Y."/>
            <person name="Huang L."/>
            <person name="Du W."/>
            <person name="Huang Y."/>
        </authorList>
    </citation>
    <scope>NUCLEOTIDE SEQUENCE [LARGE SCALE GENOMIC DNA]</scope>
    <source>
        <strain evidence="1 2">IO3-P3-H5</strain>
    </source>
</reference>
<comment type="caution">
    <text evidence="1">The sequence shown here is derived from an EMBL/GenBank/DDBJ whole genome shotgun (WGS) entry which is preliminary data.</text>
</comment>
<accession>A0A2A2IGA3</accession>
<name>A0A2A2IGA3_9BACI</name>
<gene>
    <name evidence="1" type="ORF">CIL05_07340</name>
</gene>
<dbReference type="AlphaFoldDB" id="A0A2A2IGA3"/>
<keyword evidence="2" id="KW-1185">Reference proteome</keyword>
<evidence type="ECO:0000313" key="1">
    <source>
        <dbReference type="EMBL" id="PAV30274.1"/>
    </source>
</evidence>